<evidence type="ECO:0000313" key="2">
    <source>
        <dbReference type="EMBL" id="HJA72009.1"/>
    </source>
</evidence>
<evidence type="ECO:0000313" key="1">
    <source>
        <dbReference type="EMBL" id="HJA70484.1"/>
    </source>
</evidence>
<dbReference type="EMBL" id="DWZA01000093">
    <property type="protein sequence ID" value="HJA72009.1"/>
    <property type="molecule type" value="Genomic_DNA"/>
</dbReference>
<comment type="caution">
    <text evidence="2">The sequence shown here is derived from an EMBL/GenBank/DDBJ whole genome shotgun (WGS) entry which is preliminary data.</text>
</comment>
<evidence type="ECO:0000313" key="3">
    <source>
        <dbReference type="Proteomes" id="UP000823900"/>
    </source>
</evidence>
<dbReference type="AlphaFoldDB" id="A0A9D2KPB3"/>
<proteinExistence type="predicted"/>
<gene>
    <name evidence="1" type="ORF">IAA07_02750</name>
    <name evidence="2" type="ORF">IAA07_10635</name>
</gene>
<sequence>PMGMIFIRSKDGLSHNKDEYSSPEDCAAGAEVLYHTLLKLASED</sequence>
<dbReference type="Proteomes" id="UP000823900">
    <property type="component" value="Unassembled WGS sequence"/>
</dbReference>
<accession>A0A9D2KPB3</accession>
<dbReference type="EMBL" id="DWZA01000025">
    <property type="protein sequence ID" value="HJA70484.1"/>
    <property type="molecule type" value="Genomic_DNA"/>
</dbReference>
<protein>
    <submittedName>
        <fullName evidence="2">M20/M25/M40 family metallo-hydrolase</fullName>
    </submittedName>
</protein>
<feature type="non-terminal residue" evidence="2">
    <location>
        <position position="1"/>
    </location>
</feature>
<name>A0A9D2KPB3_9FIRM</name>
<dbReference type="SUPFAM" id="SSF53187">
    <property type="entry name" value="Zn-dependent exopeptidases"/>
    <property type="match status" value="1"/>
</dbReference>
<reference evidence="2" key="1">
    <citation type="journal article" date="2021" name="PeerJ">
        <title>Extensive microbial diversity within the chicken gut microbiome revealed by metagenomics and culture.</title>
        <authorList>
            <person name="Gilroy R."/>
            <person name="Ravi A."/>
            <person name="Getino M."/>
            <person name="Pursley I."/>
            <person name="Horton D.L."/>
            <person name="Alikhan N.F."/>
            <person name="Baker D."/>
            <person name="Gharbi K."/>
            <person name="Hall N."/>
            <person name="Watson M."/>
            <person name="Adriaenssens E.M."/>
            <person name="Foster-Nyarko E."/>
            <person name="Jarju S."/>
            <person name="Secka A."/>
            <person name="Antonio M."/>
            <person name="Oren A."/>
            <person name="Chaudhuri R.R."/>
            <person name="La Ragione R."/>
            <person name="Hildebrand F."/>
            <person name="Pallen M.J."/>
        </authorList>
    </citation>
    <scope>NUCLEOTIDE SEQUENCE</scope>
    <source>
        <strain evidence="2">CHK178-16964</strain>
    </source>
</reference>
<organism evidence="2 3">
    <name type="scientific">Candidatus Lachnoclostridium stercoravium</name>
    <dbReference type="NCBI Taxonomy" id="2838633"/>
    <lineage>
        <taxon>Bacteria</taxon>
        <taxon>Bacillati</taxon>
        <taxon>Bacillota</taxon>
        <taxon>Clostridia</taxon>
        <taxon>Lachnospirales</taxon>
        <taxon>Lachnospiraceae</taxon>
    </lineage>
</organism>
<dbReference type="Gene3D" id="3.40.630.10">
    <property type="entry name" value="Zn peptidases"/>
    <property type="match status" value="1"/>
</dbReference>
<reference evidence="2" key="2">
    <citation type="submission" date="2021-04" db="EMBL/GenBank/DDBJ databases">
        <authorList>
            <person name="Gilroy R."/>
        </authorList>
    </citation>
    <scope>NUCLEOTIDE SEQUENCE</scope>
    <source>
        <strain evidence="2">CHK178-16964</strain>
    </source>
</reference>